<dbReference type="EMBL" id="JAVRBK010000001">
    <property type="protein sequence ID" value="KAK5649253.1"/>
    <property type="molecule type" value="Genomic_DNA"/>
</dbReference>
<evidence type="ECO:0000313" key="11">
    <source>
        <dbReference type="Proteomes" id="UP001329430"/>
    </source>
</evidence>
<feature type="domain" description="Exocyst complex component Sec8 N-terminal" evidence="8">
    <location>
        <begin position="42"/>
        <end position="140"/>
    </location>
</feature>
<dbReference type="GO" id="GO:0032584">
    <property type="term" value="C:growth cone membrane"/>
    <property type="evidence" value="ECO:0007669"/>
    <property type="project" value="TreeGrafter"/>
</dbReference>
<comment type="function">
    <text evidence="5">Component of the exocyst complex involved in the docking of exocytic vesicles with fusion sites on the plasma membrane.</text>
</comment>
<reference evidence="10 11" key="1">
    <citation type="journal article" date="2024" name="Insects">
        <title>An Improved Chromosome-Level Genome Assembly of the Firefly Pyrocoelia pectoralis.</title>
        <authorList>
            <person name="Fu X."/>
            <person name="Meyer-Rochow V.B."/>
            <person name="Ballantyne L."/>
            <person name="Zhu X."/>
        </authorList>
    </citation>
    <scope>NUCLEOTIDE SEQUENCE [LARGE SCALE GENOMIC DNA]</scope>
    <source>
        <strain evidence="10">XCY_ONT2</strain>
    </source>
</reference>
<dbReference type="Proteomes" id="UP001329430">
    <property type="component" value="Chromosome 1"/>
</dbReference>
<evidence type="ECO:0000259" key="9">
    <source>
        <dbReference type="Pfam" id="PF20652"/>
    </source>
</evidence>
<dbReference type="GO" id="GO:0000145">
    <property type="term" value="C:exocyst"/>
    <property type="evidence" value="ECO:0007669"/>
    <property type="project" value="UniProtKB-UniRule"/>
</dbReference>
<evidence type="ECO:0000256" key="4">
    <source>
        <dbReference type="ARBA" id="ARBA00022927"/>
    </source>
</evidence>
<dbReference type="PANTHER" id="PTHR14146">
    <property type="entry name" value="EXOCYST COMPLEX COMPONENT 4"/>
    <property type="match status" value="1"/>
</dbReference>
<keyword evidence="3 5" id="KW-0268">Exocytosis</keyword>
<keyword evidence="4 5" id="KW-0653">Protein transport</keyword>
<keyword evidence="11" id="KW-1185">Reference proteome</keyword>
<dbReference type="GO" id="GO:0006893">
    <property type="term" value="P:Golgi to plasma membrane transport"/>
    <property type="evidence" value="ECO:0007669"/>
    <property type="project" value="TreeGrafter"/>
</dbReference>
<dbReference type="InterPro" id="IPR048630">
    <property type="entry name" value="Sec8_M"/>
</dbReference>
<dbReference type="GO" id="GO:0006612">
    <property type="term" value="P:protein targeting to membrane"/>
    <property type="evidence" value="ECO:0007669"/>
    <property type="project" value="UniProtKB-UniRule"/>
</dbReference>
<dbReference type="AlphaFoldDB" id="A0AAN7ZVV2"/>
<gene>
    <name evidence="10" type="ORF">RI129_000282</name>
</gene>
<evidence type="ECO:0000256" key="3">
    <source>
        <dbReference type="ARBA" id="ARBA00022483"/>
    </source>
</evidence>
<feature type="compositionally biased region" description="Basic and acidic residues" evidence="7">
    <location>
        <begin position="646"/>
        <end position="663"/>
    </location>
</feature>
<evidence type="ECO:0000256" key="6">
    <source>
        <dbReference type="SAM" id="Coils"/>
    </source>
</evidence>
<dbReference type="GO" id="GO:0006904">
    <property type="term" value="P:vesicle docking involved in exocytosis"/>
    <property type="evidence" value="ECO:0007669"/>
    <property type="project" value="InterPro"/>
</dbReference>
<keyword evidence="2 5" id="KW-0813">Transport</keyword>
<dbReference type="InterPro" id="IPR039682">
    <property type="entry name" value="Sec8/EXOC4"/>
</dbReference>
<comment type="caution">
    <text evidence="10">The sequence shown here is derived from an EMBL/GenBank/DDBJ whole genome shotgun (WGS) entry which is preliminary data.</text>
</comment>
<dbReference type="GO" id="GO:0015031">
    <property type="term" value="P:protein transport"/>
    <property type="evidence" value="ECO:0007669"/>
    <property type="project" value="UniProtKB-KW"/>
</dbReference>
<feature type="domain" description="Exocyst complex component Sec8 middle helical bundle" evidence="9">
    <location>
        <begin position="268"/>
        <end position="437"/>
    </location>
</feature>
<dbReference type="GO" id="GO:0007268">
    <property type="term" value="P:chemical synaptic transmission"/>
    <property type="evidence" value="ECO:0007669"/>
    <property type="project" value="TreeGrafter"/>
</dbReference>
<name>A0AAN7ZVV2_9COLE</name>
<sequence>MEQPPIKPPRGVKPIKETSGLLMSVIRTLSASETNEQRDREKAKLENEYKQSDRRLDELILKHENNLTKVMQLFSTLSQQITESREKIHTVKANLKACKTLLHCHRDELKKLWLEGLEYKYMLQLLEEVEKMMEVPKQLTNYLSKKQYLHATELLVQAVSLGKRSLDGVEGLKELSQELESKKEHLHFQLVNKLRQHLYVKTAQNALVLRRQGSGKEGLFSSPLQRSMELRVSSRQRSAVRRNLLEPSKSTSKKKEFEIEEDLEITDPEADSAKFMGILVKCLILLDKLPFAVDKLKFEMQSELLTIIQRTTIYINDYSAIQTDTKQTKQNALLELMLTLFEQFKEVGEAHAMLLTHLGMAVEVHAINIKLYDMSIFWGQVQSVLQLLLNDYLDVQNISNESQLVDNFSDPNDISSYFSRRKQQIKKKTLFKFDGSLSALTMSNNTKDSTPLRNSREKILVCSPDANNITLIFIPLMCFIEEIEQILKLNQGVSCSLHLFVSNYITDGFIMRKRAETMVQIDMAVRAADAWKTTVLLDATTDYKPLLLSAISVEKCIREWRELLRTLPSYSEQLLKSVCIALKEYKDTCLAAYQGIVQPHSEDRRICSAAWLKDEDISRFLKSLPNWLNLKAQQECQARNDRRKTNRELHPEEESPEDVRQRNRREAEILASNLGEGGVSAGEILSDMSLLKELAQLQESMEWFSVRMLQFVREFRQEPSLGLPQNNATDAALSVAPVTLQQLTSIAQEFDELANTCLLLLHLEVRVQCFHYLLAQSEYNKETHEPDPKVLELSRVLANVDEAMTSSLHPRKCKYIFEGLGHLIAKILISSSQYMKNIDDTGIQRMCRNVFALQQTLTNITMTREVALDHARHYFELFFLTPEEILNGIVEKGPEFSELEYMNAFQLLSRSKGIKGTDLVNKYMQRLCDILSEVGVTV</sequence>
<dbReference type="GO" id="GO:0045202">
    <property type="term" value="C:synapse"/>
    <property type="evidence" value="ECO:0007669"/>
    <property type="project" value="TreeGrafter"/>
</dbReference>
<proteinExistence type="inferred from homology"/>
<evidence type="ECO:0000256" key="2">
    <source>
        <dbReference type="ARBA" id="ARBA00022448"/>
    </source>
</evidence>
<feature type="coiled-coil region" evidence="6">
    <location>
        <begin position="31"/>
        <end position="62"/>
    </location>
</feature>
<protein>
    <recommendedName>
        <fullName evidence="5">Exocyst complex component Sec8</fullName>
    </recommendedName>
</protein>
<evidence type="ECO:0000313" key="10">
    <source>
        <dbReference type="EMBL" id="KAK5649253.1"/>
    </source>
</evidence>
<organism evidence="10 11">
    <name type="scientific">Pyrocoelia pectoralis</name>
    <dbReference type="NCBI Taxonomy" id="417401"/>
    <lineage>
        <taxon>Eukaryota</taxon>
        <taxon>Metazoa</taxon>
        <taxon>Ecdysozoa</taxon>
        <taxon>Arthropoda</taxon>
        <taxon>Hexapoda</taxon>
        <taxon>Insecta</taxon>
        <taxon>Pterygota</taxon>
        <taxon>Neoptera</taxon>
        <taxon>Endopterygota</taxon>
        <taxon>Coleoptera</taxon>
        <taxon>Polyphaga</taxon>
        <taxon>Elateriformia</taxon>
        <taxon>Elateroidea</taxon>
        <taxon>Lampyridae</taxon>
        <taxon>Lampyrinae</taxon>
        <taxon>Pyrocoelia</taxon>
    </lineage>
</organism>
<evidence type="ECO:0000256" key="5">
    <source>
        <dbReference type="RuleBase" id="RU367079"/>
    </source>
</evidence>
<feature type="region of interest" description="Disordered" evidence="7">
    <location>
        <begin position="638"/>
        <end position="663"/>
    </location>
</feature>
<comment type="similarity">
    <text evidence="1 5">Belongs to the SEC8 family.</text>
</comment>
<accession>A0AAN7ZVV2</accession>
<evidence type="ECO:0000256" key="1">
    <source>
        <dbReference type="ARBA" id="ARBA00010470"/>
    </source>
</evidence>
<evidence type="ECO:0000259" key="8">
    <source>
        <dbReference type="Pfam" id="PF04048"/>
    </source>
</evidence>
<dbReference type="InterPro" id="IPR007191">
    <property type="entry name" value="Sec8_exocyst_N"/>
</dbReference>
<dbReference type="Pfam" id="PF20652">
    <property type="entry name" value="Sec8_C"/>
    <property type="match status" value="1"/>
</dbReference>
<evidence type="ECO:0000256" key="7">
    <source>
        <dbReference type="SAM" id="MobiDB-lite"/>
    </source>
</evidence>
<dbReference type="PANTHER" id="PTHR14146:SF0">
    <property type="entry name" value="EXOCYST COMPLEX COMPONENT 4"/>
    <property type="match status" value="1"/>
</dbReference>
<dbReference type="GO" id="GO:0090522">
    <property type="term" value="P:vesicle tethering involved in exocytosis"/>
    <property type="evidence" value="ECO:0007669"/>
    <property type="project" value="UniProtKB-UniRule"/>
</dbReference>
<dbReference type="Pfam" id="PF04048">
    <property type="entry name" value="Sec8_N"/>
    <property type="match status" value="1"/>
</dbReference>
<keyword evidence="6" id="KW-0175">Coiled coil</keyword>